<evidence type="ECO:0000256" key="8">
    <source>
        <dbReference type="ARBA" id="ARBA00022884"/>
    </source>
</evidence>
<dbReference type="SUPFAM" id="SSF63570">
    <property type="entry name" value="PABC (PABP) domain"/>
    <property type="match status" value="1"/>
</dbReference>
<dbReference type="Proteomes" id="UP000054988">
    <property type="component" value="Unassembled WGS sequence"/>
</dbReference>
<dbReference type="InterPro" id="IPR006515">
    <property type="entry name" value="PABP_1234"/>
</dbReference>
<feature type="region of interest" description="Disordered" evidence="11">
    <location>
        <begin position="1"/>
        <end position="43"/>
    </location>
</feature>
<dbReference type="SMART" id="SM00361">
    <property type="entry name" value="RRM_1"/>
    <property type="match status" value="4"/>
</dbReference>
<feature type="compositionally biased region" description="Low complexity" evidence="11">
    <location>
        <begin position="541"/>
        <end position="559"/>
    </location>
</feature>
<dbReference type="GO" id="GO:0003723">
    <property type="term" value="F:RNA binding"/>
    <property type="evidence" value="ECO:0007669"/>
    <property type="project" value="UniProtKB-UniRule"/>
</dbReference>
<feature type="compositionally biased region" description="Low complexity" evidence="11">
    <location>
        <begin position="566"/>
        <end position="599"/>
    </location>
</feature>
<dbReference type="FunFam" id="3.30.70.330:FF:000441">
    <property type="entry name" value="Polyadenylate-binding protein"/>
    <property type="match status" value="1"/>
</dbReference>
<dbReference type="GO" id="GO:0010494">
    <property type="term" value="C:cytoplasmic stress granule"/>
    <property type="evidence" value="ECO:0007669"/>
    <property type="project" value="UniProtKB-ARBA"/>
</dbReference>
<evidence type="ECO:0000256" key="2">
    <source>
        <dbReference type="ARBA" id="ARBA00008557"/>
    </source>
</evidence>
<evidence type="ECO:0000256" key="5">
    <source>
        <dbReference type="ARBA" id="ARBA00022737"/>
    </source>
</evidence>
<dbReference type="SMART" id="SM00517">
    <property type="entry name" value="PolyA"/>
    <property type="match status" value="1"/>
</dbReference>
<feature type="domain" description="RRM" evidence="12">
    <location>
        <begin position="141"/>
        <end position="218"/>
    </location>
</feature>
<dbReference type="GO" id="GO:0006417">
    <property type="term" value="P:regulation of translation"/>
    <property type="evidence" value="ECO:0007669"/>
    <property type="project" value="UniProtKB-KW"/>
</dbReference>
<dbReference type="InterPro" id="IPR003954">
    <property type="entry name" value="RRM_euk-type"/>
</dbReference>
<dbReference type="GO" id="GO:0051028">
    <property type="term" value="P:mRNA transport"/>
    <property type="evidence" value="ECO:0007669"/>
    <property type="project" value="UniProtKB-KW"/>
</dbReference>
<comment type="subcellular location">
    <subcellularLocation>
        <location evidence="1 10">Cytoplasm</location>
    </subcellularLocation>
</comment>
<evidence type="ECO:0000256" key="9">
    <source>
        <dbReference type="PROSITE-ProRule" id="PRU00176"/>
    </source>
</evidence>
<dbReference type="PROSITE" id="PS51309">
    <property type="entry name" value="PABC"/>
    <property type="match status" value="1"/>
</dbReference>
<keyword evidence="3" id="KW-0813">Transport</keyword>
<keyword evidence="5" id="KW-0677">Repeat</keyword>
<dbReference type="Gene3D" id="1.10.1900.10">
    <property type="entry name" value="c-terminal domain of poly(a) binding protein"/>
    <property type="match status" value="1"/>
</dbReference>
<dbReference type="FunFam" id="3.30.70.330:FF:000590">
    <property type="entry name" value="Polyadenylate-binding protein 5"/>
    <property type="match status" value="1"/>
</dbReference>
<protein>
    <recommendedName>
        <fullName evidence="10">Polyadenylate-binding protein</fullName>
        <shortName evidence="10">PABP</shortName>
    </recommendedName>
</protein>
<feature type="domain" description="RRM" evidence="12">
    <location>
        <begin position="234"/>
        <end position="311"/>
    </location>
</feature>
<dbReference type="Gene3D" id="3.30.70.330">
    <property type="match status" value="4"/>
</dbReference>
<evidence type="ECO:0000256" key="10">
    <source>
        <dbReference type="RuleBase" id="RU362004"/>
    </source>
</evidence>
<evidence type="ECO:0000256" key="3">
    <source>
        <dbReference type="ARBA" id="ARBA00022448"/>
    </source>
</evidence>
<comment type="caution">
    <text evidence="14">The sequence shown here is derived from an EMBL/GenBank/DDBJ whole genome shotgun (WGS) entry which is preliminary data.</text>
</comment>
<feature type="domain" description="RRM" evidence="12">
    <location>
        <begin position="53"/>
        <end position="131"/>
    </location>
</feature>
<keyword evidence="6" id="KW-0509">mRNA transport</keyword>
<dbReference type="FunFam" id="3.30.70.330:FF:000003">
    <property type="entry name" value="Polyadenylate-binding protein"/>
    <property type="match status" value="1"/>
</dbReference>
<gene>
    <name evidence="14" type="ORF">WG66_10357</name>
</gene>
<dbReference type="NCBIfam" id="TIGR01628">
    <property type="entry name" value="PABP-1234"/>
    <property type="match status" value="1"/>
</dbReference>
<evidence type="ECO:0000256" key="6">
    <source>
        <dbReference type="ARBA" id="ARBA00022816"/>
    </source>
</evidence>
<evidence type="ECO:0000256" key="7">
    <source>
        <dbReference type="ARBA" id="ARBA00022845"/>
    </source>
</evidence>
<feature type="domain" description="RRM" evidence="12">
    <location>
        <begin position="337"/>
        <end position="414"/>
    </location>
</feature>
<dbReference type="EMBL" id="LATX01001869">
    <property type="protein sequence ID" value="KTB37187.1"/>
    <property type="molecule type" value="Genomic_DNA"/>
</dbReference>
<organism evidence="14 15">
    <name type="scientific">Moniliophthora roreri</name>
    <name type="common">Frosty pod rot fungus</name>
    <name type="synonym">Monilia roreri</name>
    <dbReference type="NCBI Taxonomy" id="221103"/>
    <lineage>
        <taxon>Eukaryota</taxon>
        <taxon>Fungi</taxon>
        <taxon>Dikarya</taxon>
        <taxon>Basidiomycota</taxon>
        <taxon>Agaricomycotina</taxon>
        <taxon>Agaricomycetes</taxon>
        <taxon>Agaricomycetidae</taxon>
        <taxon>Agaricales</taxon>
        <taxon>Marasmiineae</taxon>
        <taxon>Marasmiaceae</taxon>
        <taxon>Moniliophthora</taxon>
    </lineage>
</organism>
<dbReference type="CDD" id="cd12381">
    <property type="entry name" value="RRM4_I_PABPs"/>
    <property type="match status" value="1"/>
</dbReference>
<dbReference type="CDD" id="cd12380">
    <property type="entry name" value="RRM3_I_PABPs"/>
    <property type="match status" value="1"/>
</dbReference>
<dbReference type="eggNOG" id="KOG0123">
    <property type="taxonomic scope" value="Eukaryota"/>
</dbReference>
<dbReference type="InterPro" id="IPR045305">
    <property type="entry name" value="RRM2_I_PABPs"/>
</dbReference>
<accession>A0A0W0FLI7</accession>
<evidence type="ECO:0000313" key="15">
    <source>
        <dbReference type="Proteomes" id="UP000054988"/>
    </source>
</evidence>
<dbReference type="InterPro" id="IPR036053">
    <property type="entry name" value="PABP-dom"/>
</dbReference>
<comment type="similarity">
    <text evidence="2 10">Belongs to the polyadenylate-binding protein type-1 family.</text>
</comment>
<dbReference type="AlphaFoldDB" id="A0A0W0FLI7"/>
<feature type="region of interest" description="Disordered" evidence="11">
    <location>
        <begin position="472"/>
        <end position="599"/>
    </location>
</feature>
<reference evidence="14 15" key="1">
    <citation type="submission" date="2015-12" db="EMBL/GenBank/DDBJ databases">
        <title>Draft genome sequence of Moniliophthora roreri, the causal agent of frosty pod rot of cacao.</title>
        <authorList>
            <person name="Aime M.C."/>
            <person name="Diaz-Valderrama J.R."/>
            <person name="Kijpornyongpan T."/>
            <person name="Phillips-Mora W."/>
        </authorList>
    </citation>
    <scope>NUCLEOTIDE SEQUENCE [LARGE SCALE GENOMIC DNA]</scope>
    <source>
        <strain evidence="14 15">MCA 2952</strain>
    </source>
</reference>
<comment type="function">
    <text evidence="10">Binds the poly(A) tail of mRNA.</text>
</comment>
<keyword evidence="7" id="KW-0810">Translation regulation</keyword>
<dbReference type="InterPro" id="IPR012677">
    <property type="entry name" value="Nucleotide-bd_a/b_plait_sf"/>
</dbReference>
<feature type="compositionally biased region" description="Pro residues" evidence="11">
    <location>
        <begin position="26"/>
        <end position="40"/>
    </location>
</feature>
<dbReference type="InterPro" id="IPR000504">
    <property type="entry name" value="RRM_dom"/>
</dbReference>
<dbReference type="InterPro" id="IPR002004">
    <property type="entry name" value="PABP_HYD_C"/>
</dbReference>
<evidence type="ECO:0000256" key="11">
    <source>
        <dbReference type="SAM" id="MobiDB-lite"/>
    </source>
</evidence>
<dbReference type="CDD" id="cd12379">
    <property type="entry name" value="RRM2_I_PABPs"/>
    <property type="match status" value="1"/>
</dbReference>
<feature type="compositionally biased region" description="Low complexity" evidence="11">
    <location>
        <begin position="1"/>
        <end position="25"/>
    </location>
</feature>
<dbReference type="FunFam" id="3.30.70.330:FF:000648">
    <property type="entry name" value="Polyadenylate-binding protein"/>
    <property type="match status" value="1"/>
</dbReference>
<evidence type="ECO:0000259" key="12">
    <source>
        <dbReference type="PROSITE" id="PS50102"/>
    </source>
</evidence>
<sequence>MSAPTVAETPAPAVSAQEASGAPAPAAAPVPQQMPPPAPTYVPQNSLASVPSASLYVGELDPTVTEAMLFEIFNMIGPVASIRVCRDAVTRRSLGYAYVNYLNTNDGERALEQLNYSLIKNRACRIMWSQRDPALRKTGQGNIFIKNLDEAIDNKALHDTFAAFGNVLSCKVATDEQGRSKGYGFVHYETAEAANTAIEAVNGMLLNDKKVYVGHHISRKERQSKLDEMKAQFTNLYVKNLDPEMTQEEFENLFSQYGEITSAVIQLDEEGKSKGFGFVNYGTHEEAQRAVDALHDIDINGRKLFVSRAQKKAEREEELRKSYEQAKMEKLSKYQGVNLYIKNLEDDMDDDKLRAEFEPFGTITSCKVMRDDKGTSKGFGFVCFSAPDEATKAVAEMNNKMIGSKPLYVSLAQRREVRRQQLESQIAQRNQIRMQQAAAAGMPGYINGPMYYPPGPGFPPQNRMMGYGQPGVMPPRPRYPNGGPGGMPVPAPYGQAPQGYGMPGYPGRGGPRGPPGAPRGPGSSPTMPNAPMPRTNGPPTANGAPRAPGPQGQQQQNRPPTGPATQGARGPQQQNQQRANPQARNAPAGQAPPAAQAAPAVPEISAAALANASPMEQKQMLGEVIYMKIATTQPELAGKITGMLLEMDNTELLHLLENQEALNAKVQEALIVLQEYAGKEEGAQ</sequence>
<dbReference type="Pfam" id="PF00658">
    <property type="entry name" value="MLLE"/>
    <property type="match status" value="1"/>
</dbReference>
<name>A0A0W0FLI7_MONRR</name>
<keyword evidence="8 9" id="KW-0694">RNA-binding</keyword>
<keyword evidence="4 10" id="KW-0963">Cytoplasm</keyword>
<dbReference type="Pfam" id="PF00076">
    <property type="entry name" value="RRM_1"/>
    <property type="match status" value="4"/>
</dbReference>
<evidence type="ECO:0000313" key="14">
    <source>
        <dbReference type="EMBL" id="KTB37187.1"/>
    </source>
</evidence>
<evidence type="ECO:0000259" key="13">
    <source>
        <dbReference type="PROSITE" id="PS51309"/>
    </source>
</evidence>
<evidence type="ECO:0000256" key="1">
    <source>
        <dbReference type="ARBA" id="ARBA00004496"/>
    </source>
</evidence>
<dbReference type="PROSITE" id="PS50102">
    <property type="entry name" value="RRM"/>
    <property type="match status" value="4"/>
</dbReference>
<dbReference type="SMART" id="SM00360">
    <property type="entry name" value="RRM"/>
    <property type="match status" value="4"/>
</dbReference>
<dbReference type="InterPro" id="IPR034364">
    <property type="entry name" value="PABP_RRM1"/>
</dbReference>
<proteinExistence type="inferred from homology"/>
<feature type="domain" description="PABC" evidence="13">
    <location>
        <begin position="601"/>
        <end position="678"/>
    </location>
</feature>
<evidence type="ECO:0000256" key="4">
    <source>
        <dbReference type="ARBA" id="ARBA00022490"/>
    </source>
</evidence>
<dbReference type="InterPro" id="IPR035979">
    <property type="entry name" value="RBD_domain_sf"/>
</dbReference>
<dbReference type="SUPFAM" id="SSF54928">
    <property type="entry name" value="RNA-binding domain, RBD"/>
    <property type="match status" value="2"/>
</dbReference>
<feature type="compositionally biased region" description="Gly residues" evidence="11">
    <location>
        <begin position="501"/>
        <end position="511"/>
    </location>
</feature>
<dbReference type="FunFam" id="1.10.1900.10:FF:000004">
    <property type="entry name" value="Polyadenylate-binding protein"/>
    <property type="match status" value="1"/>
</dbReference>
<dbReference type="PANTHER" id="PTHR24012">
    <property type="entry name" value="RNA BINDING PROTEIN"/>
    <property type="match status" value="1"/>
</dbReference>
<dbReference type="CDD" id="cd12378">
    <property type="entry name" value="RRM1_I_PABPs"/>
    <property type="match status" value="1"/>
</dbReference>